<gene>
    <name evidence="3" type="ORF">GA0070618_3373</name>
</gene>
<reference evidence="4" key="1">
    <citation type="submission" date="2016-06" db="EMBL/GenBank/DDBJ databases">
        <authorList>
            <person name="Varghese N."/>
            <person name="Submissions Spin"/>
        </authorList>
    </citation>
    <scope>NUCLEOTIDE SEQUENCE [LARGE SCALE GENOMIC DNA]</scope>
    <source>
        <strain evidence="4">DSM 43816</strain>
    </source>
</reference>
<evidence type="ECO:0008006" key="5">
    <source>
        <dbReference type="Google" id="ProtNLM"/>
    </source>
</evidence>
<keyword evidence="2" id="KW-0812">Transmembrane</keyword>
<sequence length="193" mass="19500">MRGHGPGRAVSTALVMIALVGVFVLATRAPAHAGENVFIEVRPSTVQAGSRVDIRASCDRNNDRQAEATSDAFGRVVLRPHGDRRGGNDPNANEPDPNGNRDDSGFLTGAVTVPPGTDPGDYPVELRCPNGSRASAVLTVLNMTQPSKGPATGGGGTSGGRGAGSLLLVGGLVTAAVAAGLGLFGSRRRPGSP</sequence>
<feature type="region of interest" description="Disordered" evidence="1">
    <location>
        <begin position="59"/>
        <end position="122"/>
    </location>
</feature>
<dbReference type="InParanoid" id="A0A1C4XV73"/>
<accession>A0A1C4XV73</accession>
<evidence type="ECO:0000256" key="1">
    <source>
        <dbReference type="SAM" id="MobiDB-lite"/>
    </source>
</evidence>
<evidence type="ECO:0000256" key="2">
    <source>
        <dbReference type="SAM" id="Phobius"/>
    </source>
</evidence>
<dbReference type="AlphaFoldDB" id="A0A1C4XV73"/>
<evidence type="ECO:0000313" key="3">
    <source>
        <dbReference type="EMBL" id="SCF12365.1"/>
    </source>
</evidence>
<keyword evidence="2" id="KW-0472">Membrane</keyword>
<keyword evidence="4" id="KW-1185">Reference proteome</keyword>
<protein>
    <recommendedName>
        <fullName evidence="5">Neocarzinostatin family protein</fullName>
    </recommendedName>
</protein>
<organism evidence="3 4">
    <name type="scientific">Micromonospora echinospora</name>
    <name type="common">Micromonospora purpurea</name>
    <dbReference type="NCBI Taxonomy" id="1877"/>
    <lineage>
        <taxon>Bacteria</taxon>
        <taxon>Bacillati</taxon>
        <taxon>Actinomycetota</taxon>
        <taxon>Actinomycetes</taxon>
        <taxon>Micromonosporales</taxon>
        <taxon>Micromonosporaceae</taxon>
        <taxon>Micromonospora</taxon>
    </lineage>
</organism>
<evidence type="ECO:0000313" key="4">
    <source>
        <dbReference type="Proteomes" id="UP000198253"/>
    </source>
</evidence>
<keyword evidence="2" id="KW-1133">Transmembrane helix</keyword>
<dbReference type="Proteomes" id="UP000198253">
    <property type="component" value="Chromosome I"/>
</dbReference>
<feature type="transmembrane region" description="Helical" evidence="2">
    <location>
        <begin position="166"/>
        <end position="184"/>
    </location>
</feature>
<proteinExistence type="predicted"/>
<dbReference type="EMBL" id="LT607413">
    <property type="protein sequence ID" value="SCF12365.1"/>
    <property type="molecule type" value="Genomic_DNA"/>
</dbReference>
<name>A0A1C4XV73_MICEC</name>